<protein>
    <submittedName>
        <fullName evidence="1">Uncharacterized protein</fullName>
    </submittedName>
</protein>
<dbReference type="AlphaFoldDB" id="A0A1G6Z9Y8"/>
<name>A0A1G6Z9Y8_9BACT</name>
<organism evidence="1 2">
    <name type="scientific">Dyadobacter soli</name>
    <dbReference type="NCBI Taxonomy" id="659014"/>
    <lineage>
        <taxon>Bacteria</taxon>
        <taxon>Pseudomonadati</taxon>
        <taxon>Bacteroidota</taxon>
        <taxon>Cytophagia</taxon>
        <taxon>Cytophagales</taxon>
        <taxon>Spirosomataceae</taxon>
        <taxon>Dyadobacter</taxon>
    </lineage>
</organism>
<sequence>MKFVPLLDDQFRMLLDQRFRQDEVFGLNAMAFNQSNRSYFEFCGTISISDMNVNR</sequence>
<keyword evidence="2" id="KW-1185">Reference proteome</keyword>
<dbReference type="Proteomes" id="UP000198748">
    <property type="component" value="Unassembled WGS sequence"/>
</dbReference>
<accession>A0A1G6Z9Y8</accession>
<proteinExistence type="predicted"/>
<evidence type="ECO:0000313" key="2">
    <source>
        <dbReference type="Proteomes" id="UP000198748"/>
    </source>
</evidence>
<evidence type="ECO:0000313" key="1">
    <source>
        <dbReference type="EMBL" id="SDD99103.1"/>
    </source>
</evidence>
<dbReference type="EMBL" id="FNAN01000003">
    <property type="protein sequence ID" value="SDD99103.1"/>
    <property type="molecule type" value="Genomic_DNA"/>
</dbReference>
<gene>
    <name evidence="1" type="ORF">SAMN04487996_10356</name>
</gene>
<reference evidence="2" key="1">
    <citation type="submission" date="2016-10" db="EMBL/GenBank/DDBJ databases">
        <authorList>
            <person name="Varghese N."/>
            <person name="Submissions S."/>
        </authorList>
    </citation>
    <scope>NUCLEOTIDE SEQUENCE [LARGE SCALE GENOMIC DNA]</scope>
    <source>
        <strain evidence="2">DSM 25329</strain>
    </source>
</reference>
<dbReference type="STRING" id="659014.SAMN04487996_10356"/>